<dbReference type="PANTHER" id="PTHR47074:SF11">
    <property type="entry name" value="REVERSE TRANSCRIPTASE-LIKE PROTEIN"/>
    <property type="match status" value="1"/>
</dbReference>
<sequence length="126" mass="13835">MAGGKRMVAKACSTMAETLAMRWALTIVGASRIQDIEAESDSKVLVDGSNGKCCPNIHEELILQDIQLLADNIGVQSFQFVNRNANRVAHQMAHHISTVNSECIWIEEVSTDVEFLIADDARLLPP</sequence>
<dbReference type="CDD" id="cd06222">
    <property type="entry name" value="RNase_H_like"/>
    <property type="match status" value="1"/>
</dbReference>
<reference evidence="3" key="1">
    <citation type="journal article" date="2010" name="Nat. Biotechnol.">
        <title>Draft genome sequence of the oilseed species Ricinus communis.</title>
        <authorList>
            <person name="Chan A.P."/>
            <person name="Crabtree J."/>
            <person name="Zhao Q."/>
            <person name="Lorenzi H."/>
            <person name="Orvis J."/>
            <person name="Puiu D."/>
            <person name="Melake-Berhan A."/>
            <person name="Jones K.M."/>
            <person name="Redman J."/>
            <person name="Chen G."/>
            <person name="Cahoon E.B."/>
            <person name="Gedil M."/>
            <person name="Stanke M."/>
            <person name="Haas B.J."/>
            <person name="Wortman J.R."/>
            <person name="Fraser-Liggett C.M."/>
            <person name="Ravel J."/>
            <person name="Rabinowicz P.D."/>
        </authorList>
    </citation>
    <scope>NUCLEOTIDE SEQUENCE [LARGE SCALE GENOMIC DNA]</scope>
    <source>
        <strain evidence="3">cv. Hale</strain>
    </source>
</reference>
<accession>B9SLI1</accession>
<dbReference type="InParanoid" id="B9SLI1"/>
<dbReference type="AlphaFoldDB" id="B9SLI1"/>
<name>B9SLI1_RICCO</name>
<keyword evidence="3" id="KW-1185">Reference proteome</keyword>
<dbReference type="Proteomes" id="UP000008311">
    <property type="component" value="Unassembled WGS sequence"/>
</dbReference>
<evidence type="ECO:0000313" key="2">
    <source>
        <dbReference type="EMBL" id="EEF35481.1"/>
    </source>
</evidence>
<dbReference type="EMBL" id="EQ974018">
    <property type="protein sequence ID" value="EEF35481.1"/>
    <property type="molecule type" value="Genomic_DNA"/>
</dbReference>
<organism evidence="2 3">
    <name type="scientific">Ricinus communis</name>
    <name type="common">Castor bean</name>
    <dbReference type="NCBI Taxonomy" id="3988"/>
    <lineage>
        <taxon>Eukaryota</taxon>
        <taxon>Viridiplantae</taxon>
        <taxon>Streptophyta</taxon>
        <taxon>Embryophyta</taxon>
        <taxon>Tracheophyta</taxon>
        <taxon>Spermatophyta</taxon>
        <taxon>Magnoliopsida</taxon>
        <taxon>eudicotyledons</taxon>
        <taxon>Gunneridae</taxon>
        <taxon>Pentapetalae</taxon>
        <taxon>rosids</taxon>
        <taxon>fabids</taxon>
        <taxon>Malpighiales</taxon>
        <taxon>Euphorbiaceae</taxon>
        <taxon>Acalyphoideae</taxon>
        <taxon>Acalypheae</taxon>
        <taxon>Ricinus</taxon>
    </lineage>
</organism>
<evidence type="ECO:0000313" key="3">
    <source>
        <dbReference type="Proteomes" id="UP000008311"/>
    </source>
</evidence>
<dbReference type="Pfam" id="PF13456">
    <property type="entry name" value="RVT_3"/>
    <property type="match status" value="1"/>
</dbReference>
<protein>
    <recommendedName>
        <fullName evidence="1">RNase H type-1 domain-containing protein</fullName>
    </recommendedName>
</protein>
<dbReference type="InterPro" id="IPR044730">
    <property type="entry name" value="RNase_H-like_dom_plant"/>
</dbReference>
<dbReference type="GO" id="GO:0003676">
    <property type="term" value="F:nucleic acid binding"/>
    <property type="evidence" value="ECO:0007669"/>
    <property type="project" value="InterPro"/>
</dbReference>
<dbReference type="InterPro" id="IPR052929">
    <property type="entry name" value="RNase_H-like_EbsB-rel"/>
</dbReference>
<dbReference type="Gene3D" id="3.30.420.10">
    <property type="entry name" value="Ribonuclease H-like superfamily/Ribonuclease H"/>
    <property type="match status" value="1"/>
</dbReference>
<evidence type="ECO:0000259" key="1">
    <source>
        <dbReference type="Pfam" id="PF13456"/>
    </source>
</evidence>
<dbReference type="InterPro" id="IPR002156">
    <property type="entry name" value="RNaseH_domain"/>
</dbReference>
<dbReference type="InterPro" id="IPR036397">
    <property type="entry name" value="RNaseH_sf"/>
</dbReference>
<dbReference type="PANTHER" id="PTHR47074">
    <property type="entry name" value="BNAC02G40300D PROTEIN"/>
    <property type="match status" value="1"/>
</dbReference>
<gene>
    <name evidence="2" type="ORF">RCOM_0591270</name>
</gene>
<dbReference type="GO" id="GO:0004523">
    <property type="term" value="F:RNA-DNA hybrid ribonuclease activity"/>
    <property type="evidence" value="ECO:0007669"/>
    <property type="project" value="InterPro"/>
</dbReference>
<feature type="domain" description="RNase H type-1" evidence="1">
    <location>
        <begin position="5"/>
        <end position="95"/>
    </location>
</feature>
<proteinExistence type="predicted"/>